<dbReference type="PANTHER" id="PTHR48207">
    <property type="entry name" value="SUCCINATE--HYDROXYMETHYLGLUTARATE COA-TRANSFERASE"/>
    <property type="match status" value="1"/>
</dbReference>
<evidence type="ECO:0000256" key="1">
    <source>
        <dbReference type="ARBA" id="ARBA00022679"/>
    </source>
</evidence>
<protein>
    <recommendedName>
        <fullName evidence="3">CoA transferase</fullName>
    </recommendedName>
</protein>
<feature type="non-terminal residue" evidence="2">
    <location>
        <position position="707"/>
    </location>
</feature>
<reference evidence="2" key="1">
    <citation type="submission" date="2018-05" db="EMBL/GenBank/DDBJ databases">
        <authorList>
            <person name="Lanie J.A."/>
            <person name="Ng W.-L."/>
            <person name="Kazmierczak K.M."/>
            <person name="Andrzejewski T.M."/>
            <person name="Davidsen T.M."/>
            <person name="Wayne K.J."/>
            <person name="Tettelin H."/>
            <person name="Glass J.I."/>
            <person name="Rusch D."/>
            <person name="Podicherti R."/>
            <person name="Tsui H.-C.T."/>
            <person name="Winkler M.E."/>
        </authorList>
    </citation>
    <scope>NUCLEOTIDE SEQUENCE</scope>
</reference>
<dbReference type="GO" id="GO:0008410">
    <property type="term" value="F:CoA-transferase activity"/>
    <property type="evidence" value="ECO:0007669"/>
    <property type="project" value="TreeGrafter"/>
</dbReference>
<accession>A0A381SAL7</accession>
<dbReference type="InterPro" id="IPR050483">
    <property type="entry name" value="CoA-transferase_III_domain"/>
</dbReference>
<dbReference type="AlphaFoldDB" id="A0A381SAL7"/>
<dbReference type="SUPFAM" id="SSF89796">
    <property type="entry name" value="CoA-transferase family III (CaiB/BaiF)"/>
    <property type="match status" value="2"/>
</dbReference>
<proteinExistence type="predicted"/>
<dbReference type="Gene3D" id="3.40.50.10540">
    <property type="entry name" value="Crotonobetainyl-coa:carnitine coa-transferase, domain 1"/>
    <property type="match status" value="2"/>
</dbReference>
<dbReference type="InterPro" id="IPR044855">
    <property type="entry name" value="CoA-Trfase_III_dom3_sf"/>
</dbReference>
<dbReference type="InterPro" id="IPR023606">
    <property type="entry name" value="CoA-Trfase_III_dom_1_sf"/>
</dbReference>
<gene>
    <name evidence="2" type="ORF">METZ01_LOCUS53999</name>
</gene>
<name>A0A381SAL7_9ZZZZ</name>
<feature type="non-terminal residue" evidence="2">
    <location>
        <position position="1"/>
    </location>
</feature>
<organism evidence="2">
    <name type="scientific">marine metagenome</name>
    <dbReference type="NCBI Taxonomy" id="408172"/>
    <lineage>
        <taxon>unclassified sequences</taxon>
        <taxon>metagenomes</taxon>
        <taxon>ecological metagenomes</taxon>
    </lineage>
</organism>
<sequence length="707" mass="78375">LKSLEGIRVIEYSRGRSASMCGKSLADFGADVILIEPPGGHPSRFHGPYPGGIEDPEKSFQFLYLNANKRSLVLDLTKKQDSSQLRHLISKSDLFITDLKPFEAEKEHLAFKDIRKLNDQTIATYVTPFGHSGPYKDYSGEELVLWHMGGLGYETPAFTVTDLASQPPLKSGGYNVEYFAGWTAATASMIGIFYRDRYGSGQMIDIAAMDSAMNHIRGNFATFSYDIASLPENRLKSFFTWIWPCKDGHVSMSIVADHWWKLLVEEMGNPAWATNTDFDTLEGRRDSVEEIEAGVMAWMRSFTKNELFERLSGKGIACFPVYSTDEVIKSPQYVARDFFVEQNHPKAGKVTQPGPPIRMSKTPWRLDSPAPLLNQHADEIIRDIGFPPSINAEPLKKTKGARPLEGVRVLDMGWILSVPHCGAWLGTLGAEVIEVESMASLDLGRKVALGGGADGTPGINRNSNYNSLNFSKNGFTVNLKTKEGLDLFKELVAISDVVIENFATDVMNNLGCGFRDLLVHRPDIVMLSGSTLGVEGPQRLASGFGPNVSSYAGLPYISGYQGGPPMNMGGNWPDYLVGTMMVFSILSALRHRAKTGEGQFIEFSMAECVSSLLPEAFMDWSMNGVQHQRIGNRHAKYAPHNVYPCSGFDQWAAISVTSEEEWRTLCRVSGHKEWISNPLFSTENGRKLNEDELDKLISQWTKTTSPV</sequence>
<evidence type="ECO:0008006" key="3">
    <source>
        <dbReference type="Google" id="ProtNLM"/>
    </source>
</evidence>
<dbReference type="Pfam" id="PF02515">
    <property type="entry name" value="CoA_transf_3"/>
    <property type="match status" value="2"/>
</dbReference>
<keyword evidence="1" id="KW-0808">Transferase</keyword>
<evidence type="ECO:0000313" key="2">
    <source>
        <dbReference type="EMBL" id="SVA01145.1"/>
    </source>
</evidence>
<dbReference type="InterPro" id="IPR003673">
    <property type="entry name" value="CoA-Trfase_fam_III"/>
</dbReference>
<dbReference type="EMBL" id="UINC01002874">
    <property type="protein sequence ID" value="SVA01145.1"/>
    <property type="molecule type" value="Genomic_DNA"/>
</dbReference>
<dbReference type="PANTHER" id="PTHR48207:SF3">
    <property type="entry name" value="SUCCINATE--HYDROXYMETHYLGLUTARATE COA-TRANSFERASE"/>
    <property type="match status" value="1"/>
</dbReference>
<dbReference type="Gene3D" id="3.30.1540.10">
    <property type="entry name" value="formyl-coa transferase, domain 3"/>
    <property type="match status" value="2"/>
</dbReference>